<keyword evidence="2" id="KW-1185">Reference proteome</keyword>
<proteinExistence type="predicted"/>
<dbReference type="Proteomes" id="UP000886501">
    <property type="component" value="Unassembled WGS sequence"/>
</dbReference>
<name>A0ACB6ZCW5_THEGA</name>
<protein>
    <submittedName>
        <fullName evidence="1">NAD-binding protein</fullName>
    </submittedName>
</protein>
<evidence type="ECO:0000313" key="1">
    <source>
        <dbReference type="EMBL" id="KAF9647379.1"/>
    </source>
</evidence>
<accession>A0ACB6ZCW5</accession>
<dbReference type="EMBL" id="MU118035">
    <property type="protein sequence ID" value="KAF9647379.1"/>
    <property type="molecule type" value="Genomic_DNA"/>
</dbReference>
<gene>
    <name evidence="1" type="ORF">BDM02DRAFT_3098247</name>
</gene>
<reference evidence="1" key="2">
    <citation type="journal article" date="2020" name="Nat. Commun.">
        <title>Large-scale genome sequencing of mycorrhizal fungi provides insights into the early evolution of symbiotic traits.</title>
        <authorList>
            <person name="Miyauchi S."/>
            <person name="Kiss E."/>
            <person name="Kuo A."/>
            <person name="Drula E."/>
            <person name="Kohler A."/>
            <person name="Sanchez-Garcia M."/>
            <person name="Morin E."/>
            <person name="Andreopoulos B."/>
            <person name="Barry K.W."/>
            <person name="Bonito G."/>
            <person name="Buee M."/>
            <person name="Carver A."/>
            <person name="Chen C."/>
            <person name="Cichocki N."/>
            <person name="Clum A."/>
            <person name="Culley D."/>
            <person name="Crous P.W."/>
            <person name="Fauchery L."/>
            <person name="Girlanda M."/>
            <person name="Hayes R.D."/>
            <person name="Keri Z."/>
            <person name="LaButti K."/>
            <person name="Lipzen A."/>
            <person name="Lombard V."/>
            <person name="Magnuson J."/>
            <person name="Maillard F."/>
            <person name="Murat C."/>
            <person name="Nolan M."/>
            <person name="Ohm R.A."/>
            <person name="Pangilinan J."/>
            <person name="Pereira M.F."/>
            <person name="Perotto S."/>
            <person name="Peter M."/>
            <person name="Pfister S."/>
            <person name="Riley R."/>
            <person name="Sitrit Y."/>
            <person name="Stielow J.B."/>
            <person name="Szollosi G."/>
            <person name="Zifcakova L."/>
            <person name="Stursova M."/>
            <person name="Spatafora J.W."/>
            <person name="Tedersoo L."/>
            <person name="Vaario L.M."/>
            <person name="Yamada A."/>
            <person name="Yan M."/>
            <person name="Wang P."/>
            <person name="Xu J."/>
            <person name="Bruns T."/>
            <person name="Baldrian P."/>
            <person name="Vilgalys R."/>
            <person name="Dunand C."/>
            <person name="Henrissat B."/>
            <person name="Grigoriev I.V."/>
            <person name="Hibbett D."/>
            <person name="Nagy L.G."/>
            <person name="Martin F.M."/>
        </authorList>
    </citation>
    <scope>NUCLEOTIDE SEQUENCE</scope>
    <source>
        <strain evidence="1">P2</strain>
    </source>
</reference>
<evidence type="ECO:0000313" key="2">
    <source>
        <dbReference type="Proteomes" id="UP000886501"/>
    </source>
</evidence>
<organism evidence="1 2">
    <name type="scientific">Thelephora ganbajun</name>
    <name type="common">Ganba fungus</name>
    <dbReference type="NCBI Taxonomy" id="370292"/>
    <lineage>
        <taxon>Eukaryota</taxon>
        <taxon>Fungi</taxon>
        <taxon>Dikarya</taxon>
        <taxon>Basidiomycota</taxon>
        <taxon>Agaricomycotina</taxon>
        <taxon>Agaricomycetes</taxon>
        <taxon>Thelephorales</taxon>
        <taxon>Thelephoraceae</taxon>
        <taxon>Thelephora</taxon>
    </lineage>
</organism>
<comment type="caution">
    <text evidence="1">The sequence shown here is derived from an EMBL/GenBank/DDBJ whole genome shotgun (WGS) entry which is preliminary data.</text>
</comment>
<sequence>MLILVALLLAYLYGKLNDAKLAKIPPEVRDQATCDFSPENIRLTVARLKESPLQITSRLPPRTGRRYIVVGGSGFLGGWIVNHLLTRGEDPKNIRILDIRAPTRTDLTQGPGKFVEFMRTDVTDEESVIAGFTKSWPPAASQDSDITVFCTAANIRFYEKHPALLHLSAKINVTGLENVIKGSLACSATILIATSSGSVGVRSTRFLLAPWEPEPRFFTQVLQDDAKQSTRLHRTFFSNYGYTKMIGEVRVLAADKTPGAGGKVLRTGAIRPGNGVYGVGGDRLIESCLKDPDTRVTWISNIVQHFISVENCSLAHLCYEHRLVELEHSGRNPDIGGRSFIVTDAGPPIAYGDFYRVVEILTEGDVKFQVLSPSLMLLLAHVVQMYCLATYFLSQSSNIPLRTVGSFLPRLSSLLVDLQPSLWNLTNVHLIFDSSNARARPEAGGLGYEPLWTSLEGICQLVLDYQSKRVVDDGHTSGGQGSLATSGVPHAQAGVKRGLEKAESIATHSNRLVR</sequence>
<reference evidence="1" key="1">
    <citation type="submission" date="2019-10" db="EMBL/GenBank/DDBJ databases">
        <authorList>
            <consortium name="DOE Joint Genome Institute"/>
            <person name="Kuo A."/>
            <person name="Miyauchi S."/>
            <person name="Kiss E."/>
            <person name="Drula E."/>
            <person name="Kohler A."/>
            <person name="Sanchez-Garcia M."/>
            <person name="Andreopoulos B."/>
            <person name="Barry K.W."/>
            <person name="Bonito G."/>
            <person name="Buee M."/>
            <person name="Carver A."/>
            <person name="Chen C."/>
            <person name="Cichocki N."/>
            <person name="Clum A."/>
            <person name="Culley D."/>
            <person name="Crous P.W."/>
            <person name="Fauchery L."/>
            <person name="Girlanda M."/>
            <person name="Hayes R."/>
            <person name="Keri Z."/>
            <person name="Labutti K."/>
            <person name="Lipzen A."/>
            <person name="Lombard V."/>
            <person name="Magnuson J."/>
            <person name="Maillard F."/>
            <person name="Morin E."/>
            <person name="Murat C."/>
            <person name="Nolan M."/>
            <person name="Ohm R."/>
            <person name="Pangilinan J."/>
            <person name="Pereira M."/>
            <person name="Perotto S."/>
            <person name="Peter M."/>
            <person name="Riley R."/>
            <person name="Sitrit Y."/>
            <person name="Stielow B."/>
            <person name="Szollosi G."/>
            <person name="Zifcakova L."/>
            <person name="Stursova M."/>
            <person name="Spatafora J.W."/>
            <person name="Tedersoo L."/>
            <person name="Vaario L.-M."/>
            <person name="Yamada A."/>
            <person name="Yan M."/>
            <person name="Wang P."/>
            <person name="Xu J."/>
            <person name="Bruns T."/>
            <person name="Baldrian P."/>
            <person name="Vilgalys R."/>
            <person name="Henrissat B."/>
            <person name="Grigoriev I.V."/>
            <person name="Hibbett D."/>
            <person name="Nagy L.G."/>
            <person name="Martin F.M."/>
        </authorList>
    </citation>
    <scope>NUCLEOTIDE SEQUENCE</scope>
    <source>
        <strain evidence="1">P2</strain>
    </source>
</reference>